<protein>
    <recommendedName>
        <fullName evidence="3">Pyrrolo-quinoline quinone repeat domain-containing protein</fullName>
    </recommendedName>
</protein>
<dbReference type="Pfam" id="PF13360">
    <property type="entry name" value="PQQ_2"/>
    <property type="match status" value="1"/>
</dbReference>
<accession>A0ABP4IBM2</accession>
<evidence type="ECO:0000259" key="3">
    <source>
        <dbReference type="Pfam" id="PF13360"/>
    </source>
</evidence>
<evidence type="ECO:0000313" key="5">
    <source>
        <dbReference type="Proteomes" id="UP001501414"/>
    </source>
</evidence>
<dbReference type="InterPro" id="IPR011047">
    <property type="entry name" value="Quinoprotein_ADH-like_sf"/>
</dbReference>
<organism evidence="4 5">
    <name type="scientific">Pseudonocardia kongjuensis</name>
    <dbReference type="NCBI Taxonomy" id="102227"/>
    <lineage>
        <taxon>Bacteria</taxon>
        <taxon>Bacillati</taxon>
        <taxon>Actinomycetota</taxon>
        <taxon>Actinomycetes</taxon>
        <taxon>Pseudonocardiales</taxon>
        <taxon>Pseudonocardiaceae</taxon>
        <taxon>Pseudonocardia</taxon>
    </lineage>
</organism>
<feature type="region of interest" description="Disordered" evidence="1">
    <location>
        <begin position="142"/>
        <end position="229"/>
    </location>
</feature>
<dbReference type="RefSeq" id="WP_344020959.1">
    <property type="nucleotide sequence ID" value="NZ_BAAAJK010000007.1"/>
</dbReference>
<feature type="compositionally biased region" description="Low complexity" evidence="1">
    <location>
        <begin position="219"/>
        <end position="229"/>
    </location>
</feature>
<proteinExistence type="predicted"/>
<dbReference type="InterPro" id="IPR015943">
    <property type="entry name" value="WD40/YVTN_repeat-like_dom_sf"/>
</dbReference>
<evidence type="ECO:0000256" key="1">
    <source>
        <dbReference type="SAM" id="MobiDB-lite"/>
    </source>
</evidence>
<dbReference type="SMART" id="SM00564">
    <property type="entry name" value="PQQ"/>
    <property type="match status" value="4"/>
</dbReference>
<comment type="caution">
    <text evidence="4">The sequence shown here is derived from an EMBL/GenBank/DDBJ whole genome shotgun (WGS) entry which is preliminary data.</text>
</comment>
<evidence type="ECO:0000256" key="2">
    <source>
        <dbReference type="SAM" id="SignalP"/>
    </source>
</evidence>
<dbReference type="InterPro" id="IPR018391">
    <property type="entry name" value="PQQ_b-propeller_rpt"/>
</dbReference>
<dbReference type="PANTHER" id="PTHR34512">
    <property type="entry name" value="CELL SURFACE PROTEIN"/>
    <property type="match status" value="1"/>
</dbReference>
<keyword evidence="2" id="KW-0732">Signal</keyword>
<feature type="compositionally biased region" description="Gly residues" evidence="1">
    <location>
        <begin position="178"/>
        <end position="218"/>
    </location>
</feature>
<dbReference type="Proteomes" id="UP001501414">
    <property type="component" value="Unassembled WGS sequence"/>
</dbReference>
<dbReference type="EMBL" id="BAAAJK010000007">
    <property type="protein sequence ID" value="GAA1386699.1"/>
    <property type="molecule type" value="Genomic_DNA"/>
</dbReference>
<feature type="domain" description="Pyrrolo-quinoline quinone repeat" evidence="3">
    <location>
        <begin position="283"/>
        <end position="430"/>
    </location>
</feature>
<dbReference type="PANTHER" id="PTHR34512:SF30">
    <property type="entry name" value="OUTER MEMBRANE PROTEIN ASSEMBLY FACTOR BAMB"/>
    <property type="match status" value="1"/>
</dbReference>
<reference evidence="5" key="1">
    <citation type="journal article" date="2019" name="Int. J. Syst. Evol. Microbiol.">
        <title>The Global Catalogue of Microorganisms (GCM) 10K type strain sequencing project: providing services to taxonomists for standard genome sequencing and annotation.</title>
        <authorList>
            <consortium name="The Broad Institute Genomics Platform"/>
            <consortium name="The Broad Institute Genome Sequencing Center for Infectious Disease"/>
            <person name="Wu L."/>
            <person name="Ma J."/>
        </authorList>
    </citation>
    <scope>NUCLEOTIDE SEQUENCE [LARGE SCALE GENOMIC DNA]</scope>
    <source>
        <strain evidence="5">JCM 11896</strain>
    </source>
</reference>
<gene>
    <name evidence="4" type="ORF">GCM10009613_21080</name>
</gene>
<feature type="signal peptide" evidence="2">
    <location>
        <begin position="1"/>
        <end position="25"/>
    </location>
</feature>
<name>A0ABP4IBM2_9PSEU</name>
<feature type="compositionally biased region" description="Low complexity" evidence="1">
    <location>
        <begin position="145"/>
        <end position="177"/>
    </location>
</feature>
<dbReference type="InterPro" id="IPR002372">
    <property type="entry name" value="PQQ_rpt_dom"/>
</dbReference>
<dbReference type="Gene3D" id="2.130.10.10">
    <property type="entry name" value="YVTN repeat-like/Quinoprotein amine dehydrogenase"/>
    <property type="match status" value="1"/>
</dbReference>
<sequence length="503" mass="48225">MRQRWTAVAGAVLLVAGLVVVAATAAGRCAAGGDPGPIAGAGSGADATSARQLTAEAESAAVATLAAAGIPATPRWGLWSGVRGEDGTALPEITDVAVAGDRVVTAQLGDDDRRLLAGYAVADGTPLWSAALPRGRYEPALLLTGGPAPDDGGPAPADGAAPAPADGAGPATADGAGSAPGDGAGAGAGDGAGAGAGGGAGAAQDGGAGPAPGSGAGPAPGSSAGPASAAGGGSVLVLGGGAVSAFDPASGELRWCVPVSGDARVSMLDTPHGALVAEQDADRSRLRLLDPATGEQHWSRDYRVHDGGVAPVVAEDVVAVYAAGDDGSGVHAFRLGTGEPAWSLTDELPQPFGAAGGVLLVRSRTGLHGVVPGSGAPRWSSDRFAPQLGPGAGFRAPQRPGDPALLLQPSAAGGVTAFDPATGAVRWELPGALLRPSVPHGVARADTAGDRLLLQGARTGLVAVDPGTGRILGGAADTSPLITAAGTAVVTGPLRTTVLSPAG</sequence>
<keyword evidence="5" id="KW-1185">Reference proteome</keyword>
<feature type="chain" id="PRO_5045636156" description="Pyrrolo-quinoline quinone repeat domain-containing protein" evidence="2">
    <location>
        <begin position="26"/>
        <end position="503"/>
    </location>
</feature>
<evidence type="ECO:0000313" key="4">
    <source>
        <dbReference type="EMBL" id="GAA1386699.1"/>
    </source>
</evidence>
<dbReference type="SUPFAM" id="SSF50998">
    <property type="entry name" value="Quinoprotein alcohol dehydrogenase-like"/>
    <property type="match status" value="1"/>
</dbReference>